<accession>A0AAT9GS99</accession>
<reference evidence="2" key="1">
    <citation type="submission" date="2024-03" db="EMBL/GenBank/DDBJ databases">
        <title>Complete genome sequence of Sulfurisphaera javensis strain KD-1.</title>
        <authorList>
            <person name="Sakai H."/>
            <person name="Nur N."/>
            <person name="Suwanto A."/>
            <person name="Kurosawa N."/>
        </authorList>
    </citation>
    <scope>NUCLEOTIDE SEQUENCE</scope>
    <source>
        <strain evidence="2">KD-1</strain>
    </source>
</reference>
<dbReference type="PANTHER" id="PTHR43252">
    <property type="entry name" value="TRANSCRIPTIONAL REGULATOR YQJI"/>
    <property type="match status" value="1"/>
</dbReference>
<sequence>MWTHHHHHRRRGLASLILTILASKGPMTGADIMREIEKITQGLWKPSPGAIYPALDKLQAEGYIKISKVEGSKNYYEITEKGKELISPEHQFEVIIEEIDSNIRYLMDNKSSLSQQQIERLKEILKRGLEEIDKSS</sequence>
<dbReference type="SUPFAM" id="SSF46785">
    <property type="entry name" value="Winged helix' DNA-binding domain"/>
    <property type="match status" value="1"/>
</dbReference>
<feature type="domain" description="Transcription regulator PadR N-terminal" evidence="1">
    <location>
        <begin position="17"/>
        <end position="85"/>
    </location>
</feature>
<dbReference type="InterPro" id="IPR036390">
    <property type="entry name" value="WH_DNA-bd_sf"/>
</dbReference>
<dbReference type="Pfam" id="PF03551">
    <property type="entry name" value="PadR"/>
    <property type="match status" value="1"/>
</dbReference>
<organism evidence="2">
    <name type="scientific">Sulfurisphaera javensis</name>
    <dbReference type="NCBI Taxonomy" id="2049879"/>
    <lineage>
        <taxon>Archaea</taxon>
        <taxon>Thermoproteota</taxon>
        <taxon>Thermoprotei</taxon>
        <taxon>Sulfolobales</taxon>
        <taxon>Sulfolobaceae</taxon>
        <taxon>Sulfurisphaera</taxon>
    </lineage>
</organism>
<evidence type="ECO:0000313" key="2">
    <source>
        <dbReference type="EMBL" id="BFH73821.1"/>
    </source>
</evidence>
<gene>
    <name evidence="2" type="ORF">SJAV_17650</name>
</gene>
<dbReference type="InterPro" id="IPR036388">
    <property type="entry name" value="WH-like_DNA-bd_sf"/>
</dbReference>
<dbReference type="EMBL" id="AP031322">
    <property type="protein sequence ID" value="BFH73821.1"/>
    <property type="molecule type" value="Genomic_DNA"/>
</dbReference>
<evidence type="ECO:0000259" key="1">
    <source>
        <dbReference type="Pfam" id="PF03551"/>
    </source>
</evidence>
<dbReference type="GeneID" id="92354718"/>
<dbReference type="Gene3D" id="1.10.10.10">
    <property type="entry name" value="Winged helix-like DNA-binding domain superfamily/Winged helix DNA-binding domain"/>
    <property type="match status" value="1"/>
</dbReference>
<name>A0AAT9GS99_9CREN</name>
<proteinExistence type="predicted"/>
<dbReference type="RefSeq" id="WP_369609384.1">
    <property type="nucleotide sequence ID" value="NZ_AP031322.1"/>
</dbReference>
<dbReference type="KEGG" id="sjv:SJAV_17650"/>
<protein>
    <submittedName>
        <fullName evidence="2">PadR family transcriptional regulator</fullName>
    </submittedName>
</protein>
<dbReference type="PANTHER" id="PTHR43252:SF5">
    <property type="entry name" value="TRANSCRIPTIONAL REGULATOR, PADR-LIKE FAMILY"/>
    <property type="match status" value="1"/>
</dbReference>
<dbReference type="InterPro" id="IPR005149">
    <property type="entry name" value="Tscrpt_reg_PadR_N"/>
</dbReference>
<dbReference type="AlphaFoldDB" id="A0AAT9GS99"/>